<name>A0ABY4R621_9ACTN</name>
<keyword evidence="2 4" id="KW-0808">Transferase</keyword>
<evidence type="ECO:0000313" key="7">
    <source>
        <dbReference type="EMBL" id="UQX90271.1"/>
    </source>
</evidence>
<dbReference type="InterPro" id="IPR029056">
    <property type="entry name" value="Ribokinase-like"/>
</dbReference>
<reference evidence="7" key="2">
    <citation type="submission" date="2022-05" db="EMBL/GenBank/DDBJ databases">
        <authorList>
            <person name="Kim J.-S."/>
            <person name="Lee K."/>
            <person name="Suh M."/>
            <person name="Eom M."/>
            <person name="Kim J.-S."/>
            <person name="Kim D.-S."/>
            <person name="Ko S.-H."/>
            <person name="Shin Y."/>
            <person name="Lee J.-S."/>
        </authorList>
    </citation>
    <scope>NUCLEOTIDE SEQUENCE</scope>
    <source>
        <strain evidence="7">N237</strain>
    </source>
</reference>
<evidence type="ECO:0000256" key="5">
    <source>
        <dbReference type="SAM" id="MobiDB-lite"/>
    </source>
</evidence>
<dbReference type="Gene3D" id="3.40.1190.20">
    <property type="match status" value="1"/>
</dbReference>
<dbReference type="GO" id="GO:0016301">
    <property type="term" value="F:kinase activity"/>
    <property type="evidence" value="ECO:0007669"/>
    <property type="project" value="UniProtKB-KW"/>
</dbReference>
<dbReference type="SUPFAM" id="SSF53613">
    <property type="entry name" value="Ribokinase-like"/>
    <property type="match status" value="1"/>
</dbReference>
<comment type="similarity">
    <text evidence="1 4">Belongs to the carbohydrate kinase PfkB family.</text>
</comment>
<reference evidence="7" key="1">
    <citation type="journal article" date="2018" name="Int. J. Syst. Evol. Microbiol.">
        <title>Jatrophihabitans telluris sp. nov., isolated from sediment soil of lava forest wetlands and the emended description of the genus Jatrophihabitans.</title>
        <authorList>
            <person name="Lee K.C."/>
            <person name="Suh M.K."/>
            <person name="Eom M.K."/>
            <person name="Kim K.K."/>
            <person name="Kim J.S."/>
            <person name="Kim D.S."/>
            <person name="Ko S.H."/>
            <person name="Shin Y.K."/>
            <person name="Lee J.S."/>
        </authorList>
    </citation>
    <scope>NUCLEOTIDE SEQUENCE</scope>
    <source>
        <strain evidence="7">N237</strain>
    </source>
</reference>
<sequence length="331" mass="34261">MTVAAVDVLVVGDLNPDLLVTGDVVPRFGQAEQLLDSAQLLIGGSAGITAHGLAVLGRRVRLCAAVGTDPFGDRVLQQLAARGVDTSAVLRRDDIGTGLTMVLAAAERAILTYLGAIASLTSADVRAAIERAHADGARHVHVCAYFLLQPLAAELATVLAGARELGMTTSLDTNFDPSHRWHFDPALLAQLDYLLPNAVEARALAATLTGGPVDDLVRAGQILAARGPNVVIKDGANGTCEFSPGSSPARAAAECSLRRQAAYPVVPLDTTGAGDTFNAAYLDGLLAALPPELRLRRASLAGALSTLALGGTAGQPDSDQLRDRALTEDVR</sequence>
<accession>A0ABY4R621</accession>
<dbReference type="RefSeq" id="WP_249774167.1">
    <property type="nucleotide sequence ID" value="NZ_CP097332.1"/>
</dbReference>
<dbReference type="EMBL" id="CP097332">
    <property type="protein sequence ID" value="UQX90271.1"/>
    <property type="molecule type" value="Genomic_DNA"/>
</dbReference>
<dbReference type="Pfam" id="PF00294">
    <property type="entry name" value="PfkB"/>
    <property type="match status" value="1"/>
</dbReference>
<dbReference type="GO" id="GO:0005840">
    <property type="term" value="C:ribosome"/>
    <property type="evidence" value="ECO:0007669"/>
    <property type="project" value="UniProtKB-KW"/>
</dbReference>
<proteinExistence type="inferred from homology"/>
<feature type="compositionally biased region" description="Basic and acidic residues" evidence="5">
    <location>
        <begin position="319"/>
        <end position="331"/>
    </location>
</feature>
<keyword evidence="7" id="KW-0687">Ribonucleoprotein</keyword>
<keyword evidence="7" id="KW-0689">Ribosomal protein</keyword>
<protein>
    <submittedName>
        <fullName evidence="7">Carbohydrate kinase family protein</fullName>
    </submittedName>
</protein>
<evidence type="ECO:0000259" key="6">
    <source>
        <dbReference type="Pfam" id="PF00294"/>
    </source>
</evidence>
<feature type="domain" description="Carbohydrate kinase PfkB" evidence="6">
    <location>
        <begin position="9"/>
        <end position="316"/>
    </location>
</feature>
<dbReference type="Proteomes" id="UP001056336">
    <property type="component" value="Chromosome"/>
</dbReference>
<evidence type="ECO:0000256" key="3">
    <source>
        <dbReference type="ARBA" id="ARBA00022777"/>
    </source>
</evidence>
<feature type="region of interest" description="Disordered" evidence="5">
    <location>
        <begin position="311"/>
        <end position="331"/>
    </location>
</feature>
<dbReference type="InterPro" id="IPR002139">
    <property type="entry name" value="Ribo/fructo_kinase"/>
</dbReference>
<organism evidence="7 8">
    <name type="scientific">Jatrophihabitans telluris</name>
    <dbReference type="NCBI Taxonomy" id="2038343"/>
    <lineage>
        <taxon>Bacteria</taxon>
        <taxon>Bacillati</taxon>
        <taxon>Actinomycetota</taxon>
        <taxon>Actinomycetes</taxon>
        <taxon>Jatrophihabitantales</taxon>
        <taxon>Jatrophihabitantaceae</taxon>
        <taxon>Jatrophihabitans</taxon>
    </lineage>
</organism>
<dbReference type="InterPro" id="IPR002173">
    <property type="entry name" value="Carboh/pur_kinase_PfkB_CS"/>
</dbReference>
<keyword evidence="3 4" id="KW-0418">Kinase</keyword>
<evidence type="ECO:0000256" key="2">
    <source>
        <dbReference type="ARBA" id="ARBA00022679"/>
    </source>
</evidence>
<dbReference type="PANTHER" id="PTHR10584">
    <property type="entry name" value="SUGAR KINASE"/>
    <property type="match status" value="1"/>
</dbReference>
<dbReference type="InterPro" id="IPR011611">
    <property type="entry name" value="PfkB_dom"/>
</dbReference>
<dbReference type="PANTHER" id="PTHR10584:SF166">
    <property type="entry name" value="RIBOKINASE"/>
    <property type="match status" value="1"/>
</dbReference>
<dbReference type="PROSITE" id="PS00584">
    <property type="entry name" value="PFKB_KINASES_2"/>
    <property type="match status" value="1"/>
</dbReference>
<gene>
    <name evidence="7" type="ORF">M6D93_09785</name>
</gene>
<evidence type="ECO:0000313" key="8">
    <source>
        <dbReference type="Proteomes" id="UP001056336"/>
    </source>
</evidence>
<dbReference type="PRINTS" id="PR00990">
    <property type="entry name" value="RIBOKINASE"/>
</dbReference>
<evidence type="ECO:0000256" key="1">
    <source>
        <dbReference type="ARBA" id="ARBA00010688"/>
    </source>
</evidence>
<evidence type="ECO:0000256" key="4">
    <source>
        <dbReference type="RuleBase" id="RU003704"/>
    </source>
</evidence>
<keyword evidence="8" id="KW-1185">Reference proteome</keyword>